<name>A0A3B1BT26_9ZZZZ</name>
<dbReference type="AlphaFoldDB" id="A0A3B1BT26"/>
<dbReference type="EMBL" id="UOGC01000002">
    <property type="protein sequence ID" value="VAX15004.1"/>
    <property type="molecule type" value="Genomic_DNA"/>
</dbReference>
<gene>
    <name evidence="1" type="ORF">MNBD_NITROSPINAE01-1636</name>
</gene>
<accession>A0A3B1BT26</accession>
<proteinExistence type="predicted"/>
<reference evidence="1" key="1">
    <citation type="submission" date="2018-06" db="EMBL/GenBank/DDBJ databases">
        <authorList>
            <person name="Zhirakovskaya E."/>
        </authorList>
    </citation>
    <scope>NUCLEOTIDE SEQUENCE</scope>
</reference>
<sequence>MKTEIEALKKLFTWQLEAYEKLLRLSEKLIMVIDKSYDAQKIVSLMEERANAVAGIRETDSEISKMLDSPRRGEWLENHTVKSSIEAVLASAQRVKAMDDLLREKVEGTRGDIQKEFGSIAKTRKSIAGYGPVEKPAYAKFIDIKLK</sequence>
<evidence type="ECO:0000313" key="1">
    <source>
        <dbReference type="EMBL" id="VAX15004.1"/>
    </source>
</evidence>
<organism evidence="1">
    <name type="scientific">hydrothermal vent metagenome</name>
    <dbReference type="NCBI Taxonomy" id="652676"/>
    <lineage>
        <taxon>unclassified sequences</taxon>
        <taxon>metagenomes</taxon>
        <taxon>ecological metagenomes</taxon>
    </lineage>
</organism>
<protein>
    <recommendedName>
        <fullName evidence="2">FlgN protein</fullName>
    </recommendedName>
</protein>
<evidence type="ECO:0008006" key="2">
    <source>
        <dbReference type="Google" id="ProtNLM"/>
    </source>
</evidence>